<feature type="domain" description="Hexokinase C-terminal" evidence="5">
    <location>
        <begin position="24"/>
        <end position="60"/>
    </location>
</feature>
<evidence type="ECO:0000256" key="4">
    <source>
        <dbReference type="ARBA" id="ARBA00023152"/>
    </source>
</evidence>
<proteinExistence type="predicted"/>
<evidence type="ECO:0000256" key="3">
    <source>
        <dbReference type="ARBA" id="ARBA00012324"/>
    </source>
</evidence>
<dbReference type="EC" id="2.7.1.1" evidence="3"/>
<dbReference type="Proteomes" id="UP001187192">
    <property type="component" value="Unassembled WGS sequence"/>
</dbReference>
<evidence type="ECO:0000256" key="1">
    <source>
        <dbReference type="ARBA" id="ARBA00004921"/>
    </source>
</evidence>
<evidence type="ECO:0000313" key="6">
    <source>
        <dbReference type="EMBL" id="GMN33473.1"/>
    </source>
</evidence>
<dbReference type="Gene3D" id="3.40.367.20">
    <property type="match status" value="1"/>
</dbReference>
<reference evidence="6" key="1">
    <citation type="submission" date="2023-07" db="EMBL/GenBank/DDBJ databases">
        <title>draft genome sequence of fig (Ficus carica).</title>
        <authorList>
            <person name="Takahashi T."/>
            <person name="Nishimura K."/>
        </authorList>
    </citation>
    <scope>NUCLEOTIDE SEQUENCE</scope>
</reference>
<keyword evidence="7" id="KW-1185">Reference proteome</keyword>
<comment type="pathway">
    <text evidence="2">Carbohydrate metabolism; hexose metabolism.</text>
</comment>
<sequence>MSAMHHDESPDLISGCKQAKGYPRVIVELCDIVATRGARLSATGILGILKKLGRDTVNEGEKQKSVIDFITSSEII</sequence>
<organism evidence="6 7">
    <name type="scientific">Ficus carica</name>
    <name type="common">Common fig</name>
    <dbReference type="NCBI Taxonomy" id="3494"/>
    <lineage>
        <taxon>Eukaryota</taxon>
        <taxon>Viridiplantae</taxon>
        <taxon>Streptophyta</taxon>
        <taxon>Embryophyta</taxon>
        <taxon>Tracheophyta</taxon>
        <taxon>Spermatophyta</taxon>
        <taxon>Magnoliopsida</taxon>
        <taxon>eudicotyledons</taxon>
        <taxon>Gunneridae</taxon>
        <taxon>Pentapetalae</taxon>
        <taxon>rosids</taxon>
        <taxon>fabids</taxon>
        <taxon>Rosales</taxon>
        <taxon>Moraceae</taxon>
        <taxon>Ficeae</taxon>
        <taxon>Ficus</taxon>
    </lineage>
</organism>
<dbReference type="AlphaFoldDB" id="A0AA88CST0"/>
<dbReference type="GO" id="GO:0005524">
    <property type="term" value="F:ATP binding"/>
    <property type="evidence" value="ECO:0007669"/>
    <property type="project" value="InterPro"/>
</dbReference>
<dbReference type="InterPro" id="IPR022673">
    <property type="entry name" value="Hexokinase_C"/>
</dbReference>
<evidence type="ECO:0000259" key="5">
    <source>
        <dbReference type="Pfam" id="PF03727"/>
    </source>
</evidence>
<comment type="caution">
    <text evidence="6">The sequence shown here is derived from an EMBL/GenBank/DDBJ whole genome shotgun (WGS) entry which is preliminary data.</text>
</comment>
<dbReference type="EMBL" id="BTGU01004889">
    <property type="protein sequence ID" value="GMN33473.1"/>
    <property type="molecule type" value="Genomic_DNA"/>
</dbReference>
<comment type="pathway">
    <text evidence="1">Carbohydrate degradation.</text>
</comment>
<dbReference type="InterPro" id="IPR043129">
    <property type="entry name" value="ATPase_NBD"/>
</dbReference>
<evidence type="ECO:0000256" key="2">
    <source>
        <dbReference type="ARBA" id="ARBA00005028"/>
    </source>
</evidence>
<gene>
    <name evidence="6" type="ORF">TIFTF001_046705</name>
</gene>
<keyword evidence="4" id="KW-0324">Glycolysis</keyword>
<accession>A0AA88CST0</accession>
<dbReference type="GO" id="GO:0006096">
    <property type="term" value="P:glycolytic process"/>
    <property type="evidence" value="ECO:0007669"/>
    <property type="project" value="UniProtKB-KW"/>
</dbReference>
<dbReference type="GO" id="GO:0004396">
    <property type="term" value="F:hexokinase activity"/>
    <property type="evidence" value="ECO:0007669"/>
    <property type="project" value="UniProtKB-EC"/>
</dbReference>
<name>A0AA88CST0_FICCA</name>
<dbReference type="SUPFAM" id="SSF53067">
    <property type="entry name" value="Actin-like ATPase domain"/>
    <property type="match status" value="1"/>
</dbReference>
<dbReference type="Pfam" id="PF03727">
    <property type="entry name" value="Hexokinase_2"/>
    <property type="match status" value="1"/>
</dbReference>
<protein>
    <recommendedName>
        <fullName evidence="3">hexokinase</fullName>
        <ecNumber evidence="3">2.7.1.1</ecNumber>
    </recommendedName>
</protein>
<evidence type="ECO:0000313" key="7">
    <source>
        <dbReference type="Proteomes" id="UP001187192"/>
    </source>
</evidence>